<dbReference type="GeneID" id="98120923"/>
<sequence length="339" mass="37405">MRFSAVFTALASVALCHAGTFNGFTDAWSFDLADTQNPDWMSSLADNIPLSMLSIPGTHNSMTHKLKDDDLQGQNTPLDTQLNAGIRYFDISVRCMITDIWVYHGGTFTSYNIEQVLSTLFDFLDNHPKETVILRIRKGSLLDSQQNFLHFLTKHLVPGTPLGDRAVDRVFSKGTDGITAVPTLGEVRGKVFILQDFKTNIPGRYGLPWDSPAISSYNFKVTLGTILIKLKWRAVQAFIEAIPSTSRETLSITHTTVSAGAKPIEIAASHGRVEGLNKRLGDYLWNKNRMPASVPSTNRIGVVAMDFPGKFLVEYIINLNNIHQVSSPPLAGVAPGIRM</sequence>
<dbReference type="InterPro" id="IPR051057">
    <property type="entry name" value="PI-PLC_domain"/>
</dbReference>
<gene>
    <name evidence="3" type="ORF">HOO65_080187</name>
</gene>
<dbReference type="PANTHER" id="PTHR13593:SF147">
    <property type="entry name" value="1-PHOSPHATIDYLINOSITOL PHOSPHODIESTERASE-LIKE-RELATED"/>
    <property type="match status" value="1"/>
</dbReference>
<name>A0ABR4MAD9_9PEZI</name>
<keyword evidence="1" id="KW-0732">Signal</keyword>
<protein>
    <submittedName>
        <fullName evidence="3">1-phosphatidylinositol phosphodiesterase</fullName>
    </submittedName>
</protein>
<dbReference type="InterPro" id="IPR017946">
    <property type="entry name" value="PLC-like_Pdiesterase_TIM-brl"/>
</dbReference>
<feature type="signal peptide" evidence="1">
    <location>
        <begin position="1"/>
        <end position="18"/>
    </location>
</feature>
<accession>A0ABR4MAD9</accession>
<dbReference type="Pfam" id="PF00388">
    <property type="entry name" value="PI-PLC-X"/>
    <property type="match status" value="1"/>
</dbReference>
<dbReference type="Gene3D" id="3.20.20.190">
    <property type="entry name" value="Phosphatidylinositol (PI) phosphodiesterase"/>
    <property type="match status" value="1"/>
</dbReference>
<evidence type="ECO:0000259" key="2">
    <source>
        <dbReference type="SMART" id="SM00148"/>
    </source>
</evidence>
<dbReference type="RefSeq" id="XP_070856417.1">
    <property type="nucleotide sequence ID" value="XM_071001504.1"/>
</dbReference>
<comment type="caution">
    <text evidence="3">The sequence shown here is derived from an EMBL/GenBank/DDBJ whole genome shotgun (WGS) entry which is preliminary data.</text>
</comment>
<dbReference type="Proteomes" id="UP001610728">
    <property type="component" value="Unassembled WGS sequence"/>
</dbReference>
<dbReference type="SMART" id="SM00148">
    <property type="entry name" value="PLCXc"/>
    <property type="match status" value="1"/>
</dbReference>
<reference evidence="3 4" key="1">
    <citation type="submission" date="2020-05" db="EMBL/GenBank/DDBJ databases">
        <title>Ceratocystis lukuohia genome.</title>
        <authorList>
            <person name="Harrington T.C."/>
            <person name="Kim K."/>
            <person name="Mayers C.G."/>
        </authorList>
    </citation>
    <scope>NUCLEOTIDE SEQUENCE [LARGE SCALE GENOMIC DNA]</scope>
    <source>
        <strain evidence="3 4">C4212</strain>
    </source>
</reference>
<evidence type="ECO:0000256" key="1">
    <source>
        <dbReference type="SAM" id="SignalP"/>
    </source>
</evidence>
<dbReference type="SUPFAM" id="SSF51695">
    <property type="entry name" value="PLC-like phosphodiesterases"/>
    <property type="match status" value="1"/>
</dbReference>
<evidence type="ECO:0000313" key="3">
    <source>
        <dbReference type="EMBL" id="KAL2885237.1"/>
    </source>
</evidence>
<keyword evidence="4" id="KW-1185">Reference proteome</keyword>
<dbReference type="EMBL" id="JABSNW010000008">
    <property type="protein sequence ID" value="KAL2885237.1"/>
    <property type="molecule type" value="Genomic_DNA"/>
</dbReference>
<proteinExistence type="predicted"/>
<feature type="domain" description="Phosphatidylinositol-specific phospholipase C X" evidence="2">
    <location>
        <begin position="46"/>
        <end position="196"/>
    </location>
</feature>
<organism evidence="3 4">
    <name type="scientific">Ceratocystis lukuohia</name>
    <dbReference type="NCBI Taxonomy" id="2019550"/>
    <lineage>
        <taxon>Eukaryota</taxon>
        <taxon>Fungi</taxon>
        <taxon>Dikarya</taxon>
        <taxon>Ascomycota</taxon>
        <taxon>Pezizomycotina</taxon>
        <taxon>Sordariomycetes</taxon>
        <taxon>Hypocreomycetidae</taxon>
        <taxon>Microascales</taxon>
        <taxon>Ceratocystidaceae</taxon>
        <taxon>Ceratocystis</taxon>
    </lineage>
</organism>
<dbReference type="PROSITE" id="PS50007">
    <property type="entry name" value="PIPLC_X_DOMAIN"/>
    <property type="match status" value="1"/>
</dbReference>
<dbReference type="InterPro" id="IPR000909">
    <property type="entry name" value="PLipase_C_PInositol-sp_X_dom"/>
</dbReference>
<dbReference type="PANTHER" id="PTHR13593">
    <property type="match status" value="1"/>
</dbReference>
<evidence type="ECO:0000313" key="4">
    <source>
        <dbReference type="Proteomes" id="UP001610728"/>
    </source>
</evidence>
<feature type="chain" id="PRO_5045833781" evidence="1">
    <location>
        <begin position="19"/>
        <end position="339"/>
    </location>
</feature>